<evidence type="ECO:0000256" key="1">
    <source>
        <dbReference type="SAM" id="MobiDB-lite"/>
    </source>
</evidence>
<keyword evidence="3" id="KW-1185">Reference proteome</keyword>
<evidence type="ECO:0000313" key="3">
    <source>
        <dbReference type="Proteomes" id="UP000784294"/>
    </source>
</evidence>
<name>A0A3S5ASV3_9PLAT</name>
<dbReference type="Proteomes" id="UP000784294">
    <property type="component" value="Unassembled WGS sequence"/>
</dbReference>
<proteinExistence type="predicted"/>
<gene>
    <name evidence="2" type="ORF">PXEA_LOCUS20981</name>
</gene>
<evidence type="ECO:0000313" key="2">
    <source>
        <dbReference type="EMBL" id="VEL27541.1"/>
    </source>
</evidence>
<accession>A0A3S5ASV3</accession>
<dbReference type="EMBL" id="CAAALY010087928">
    <property type="protein sequence ID" value="VEL27541.1"/>
    <property type="molecule type" value="Genomic_DNA"/>
</dbReference>
<feature type="region of interest" description="Disordered" evidence="1">
    <location>
        <begin position="1"/>
        <end position="32"/>
    </location>
</feature>
<comment type="caution">
    <text evidence="2">The sequence shown here is derived from an EMBL/GenBank/DDBJ whole genome shotgun (WGS) entry which is preliminary data.</text>
</comment>
<protein>
    <submittedName>
        <fullName evidence="2">Uncharacterized protein</fullName>
    </submittedName>
</protein>
<organism evidence="2 3">
    <name type="scientific">Protopolystoma xenopodis</name>
    <dbReference type="NCBI Taxonomy" id="117903"/>
    <lineage>
        <taxon>Eukaryota</taxon>
        <taxon>Metazoa</taxon>
        <taxon>Spiralia</taxon>
        <taxon>Lophotrochozoa</taxon>
        <taxon>Platyhelminthes</taxon>
        <taxon>Monogenea</taxon>
        <taxon>Polyopisthocotylea</taxon>
        <taxon>Polystomatidea</taxon>
        <taxon>Polystomatidae</taxon>
        <taxon>Protopolystoma</taxon>
    </lineage>
</organism>
<dbReference type="AlphaFoldDB" id="A0A3S5ASV3"/>
<reference evidence="2" key="1">
    <citation type="submission" date="2018-11" db="EMBL/GenBank/DDBJ databases">
        <authorList>
            <consortium name="Pathogen Informatics"/>
        </authorList>
    </citation>
    <scope>NUCLEOTIDE SEQUENCE</scope>
</reference>
<sequence length="32" mass="3209">MTRSDGASTTQKQSAETSPSGGDSSAMHSPLV</sequence>